<feature type="transmembrane region" description="Helical" evidence="8">
    <location>
        <begin position="237"/>
        <end position="261"/>
    </location>
</feature>
<evidence type="ECO:0000313" key="10">
    <source>
        <dbReference type="Proteomes" id="UP000094023"/>
    </source>
</evidence>
<gene>
    <name evidence="9" type="ORF">M983_1672</name>
</gene>
<dbReference type="PATRIC" id="fig|1354337.4.peg.1713"/>
<feature type="transmembrane region" description="Helical" evidence="8">
    <location>
        <begin position="195"/>
        <end position="213"/>
    </location>
</feature>
<keyword evidence="6 8" id="KW-1133">Transmembrane helix</keyword>
<dbReference type="Pfam" id="PF01032">
    <property type="entry name" value="FecCD"/>
    <property type="match status" value="1"/>
</dbReference>
<dbReference type="GO" id="GO:0022857">
    <property type="term" value="F:transmembrane transporter activity"/>
    <property type="evidence" value="ECO:0007669"/>
    <property type="project" value="InterPro"/>
</dbReference>
<comment type="similarity">
    <text evidence="2">Belongs to the binding-protein-dependent transport system permease family. FecCD subfamily.</text>
</comment>
<keyword evidence="10" id="KW-1185">Reference proteome</keyword>
<organism evidence="9 10">
    <name type="scientific">Proteus myxofaciens ATCC 19692</name>
    <dbReference type="NCBI Taxonomy" id="1354337"/>
    <lineage>
        <taxon>Bacteria</taxon>
        <taxon>Pseudomonadati</taxon>
        <taxon>Pseudomonadota</taxon>
        <taxon>Gammaproteobacteria</taxon>
        <taxon>Enterobacterales</taxon>
        <taxon>Morganellaceae</taxon>
        <taxon>Proteus</taxon>
    </lineage>
</organism>
<evidence type="ECO:0000313" key="9">
    <source>
        <dbReference type="EMBL" id="OAT28797.1"/>
    </source>
</evidence>
<evidence type="ECO:0000256" key="3">
    <source>
        <dbReference type="ARBA" id="ARBA00022448"/>
    </source>
</evidence>
<comment type="caution">
    <text evidence="9">The sequence shown here is derived from an EMBL/GenBank/DDBJ whole genome shotgun (WGS) entry which is preliminary data.</text>
</comment>
<dbReference type="CDD" id="cd06550">
    <property type="entry name" value="TM_ABC_iron-siderophores_like"/>
    <property type="match status" value="1"/>
</dbReference>
<protein>
    <submittedName>
        <fullName evidence="9">Permease component of a ferric vibriobactin transport system</fullName>
    </submittedName>
</protein>
<feature type="transmembrane region" description="Helical" evidence="8">
    <location>
        <begin position="281"/>
        <end position="299"/>
    </location>
</feature>
<dbReference type="AlphaFoldDB" id="A0A198FUU8"/>
<evidence type="ECO:0000256" key="8">
    <source>
        <dbReference type="SAM" id="Phobius"/>
    </source>
</evidence>
<keyword evidence="7 8" id="KW-0472">Membrane</keyword>
<dbReference type="PANTHER" id="PTHR30472:SF1">
    <property type="entry name" value="FE(3+) DICITRATE TRANSPORT SYSTEM PERMEASE PROTEIN FECC-RELATED"/>
    <property type="match status" value="1"/>
</dbReference>
<name>A0A198FUU8_9GAMM</name>
<dbReference type="OrthoDB" id="9055647at2"/>
<sequence>MFTSPHTIKWGIRAAFLLLILFSLLSLFVGSRAVSIETTWHAFVDFDTTNSEHLLVRYLRFPRTLLAIVIGVALGSAGTLMQALTRNPLADPGLFGINAGAMVAIVALIALTGITDVTLYMWFGLLGAFIAGIAVYLLGGVRQGLNPVRMVLSGVALSVVLLALTQLITVNSDERVFDQFRHWVVGSLQGRSFDVFYPITVLVLIGSIIAYSLTRSLDIVTLGDDISQALGANQNRVWLLAALAIVLLAGSATAAVGPISFLGLTAPHFARRLVGAEYRRILPMSMLIGALLMLIADCLGRLIGAPSEISVEIMISLIGGPFFIFLVTRWRIITL</sequence>
<evidence type="ECO:0000256" key="7">
    <source>
        <dbReference type="ARBA" id="ARBA00023136"/>
    </source>
</evidence>
<evidence type="ECO:0000256" key="1">
    <source>
        <dbReference type="ARBA" id="ARBA00004651"/>
    </source>
</evidence>
<accession>A0A198FUU8</accession>
<reference evidence="9 10" key="1">
    <citation type="submission" date="2016-04" db="EMBL/GenBank/DDBJ databases">
        <title>ATOL: Assembling a taxonomically balanced genome-scale reconstruction of the evolutionary history of the Enterobacteriaceae.</title>
        <authorList>
            <person name="Plunkett G.III."/>
            <person name="Neeno-Eckwall E.C."/>
            <person name="Glasner J.D."/>
            <person name="Perna N.T."/>
        </authorList>
    </citation>
    <scope>NUCLEOTIDE SEQUENCE [LARGE SCALE GENOMIC DNA]</scope>
    <source>
        <strain evidence="9 10">ATCC 19692</strain>
    </source>
</reference>
<dbReference type="SUPFAM" id="SSF81345">
    <property type="entry name" value="ABC transporter involved in vitamin B12 uptake, BtuC"/>
    <property type="match status" value="1"/>
</dbReference>
<dbReference type="EMBL" id="LXEN01000080">
    <property type="protein sequence ID" value="OAT28797.1"/>
    <property type="molecule type" value="Genomic_DNA"/>
</dbReference>
<evidence type="ECO:0000256" key="5">
    <source>
        <dbReference type="ARBA" id="ARBA00022692"/>
    </source>
</evidence>
<dbReference type="InterPro" id="IPR037294">
    <property type="entry name" value="ABC_BtuC-like"/>
</dbReference>
<dbReference type="GO" id="GO:0005886">
    <property type="term" value="C:plasma membrane"/>
    <property type="evidence" value="ECO:0007669"/>
    <property type="project" value="UniProtKB-SubCell"/>
</dbReference>
<dbReference type="InterPro" id="IPR000522">
    <property type="entry name" value="ABC_transptr_permease_BtuC"/>
</dbReference>
<dbReference type="STRING" id="1354337.M983_1672"/>
<feature type="transmembrane region" description="Helical" evidence="8">
    <location>
        <begin position="150"/>
        <end position="168"/>
    </location>
</feature>
<feature type="transmembrane region" description="Helical" evidence="8">
    <location>
        <begin position="311"/>
        <end position="332"/>
    </location>
</feature>
<evidence type="ECO:0000256" key="6">
    <source>
        <dbReference type="ARBA" id="ARBA00022989"/>
    </source>
</evidence>
<dbReference type="Proteomes" id="UP000094023">
    <property type="component" value="Unassembled WGS sequence"/>
</dbReference>
<evidence type="ECO:0000256" key="2">
    <source>
        <dbReference type="ARBA" id="ARBA00007935"/>
    </source>
</evidence>
<keyword evidence="3" id="KW-0813">Transport</keyword>
<comment type="subcellular location">
    <subcellularLocation>
        <location evidence="1">Cell membrane</location>
        <topology evidence="1">Multi-pass membrane protein</topology>
    </subcellularLocation>
</comment>
<dbReference type="RefSeq" id="WP_066749642.1">
    <property type="nucleotide sequence ID" value="NZ_LXEN01000080.1"/>
</dbReference>
<dbReference type="PANTHER" id="PTHR30472">
    <property type="entry name" value="FERRIC ENTEROBACTIN TRANSPORT SYSTEM PERMEASE PROTEIN"/>
    <property type="match status" value="1"/>
</dbReference>
<feature type="transmembrane region" description="Helical" evidence="8">
    <location>
        <begin position="93"/>
        <end position="114"/>
    </location>
</feature>
<feature type="transmembrane region" description="Helical" evidence="8">
    <location>
        <begin position="61"/>
        <end position="81"/>
    </location>
</feature>
<proteinExistence type="inferred from homology"/>
<dbReference type="Gene3D" id="1.10.3470.10">
    <property type="entry name" value="ABC transporter involved in vitamin B12 uptake, BtuC"/>
    <property type="match status" value="1"/>
</dbReference>
<dbReference type="GO" id="GO:0033214">
    <property type="term" value="P:siderophore-iron import into cell"/>
    <property type="evidence" value="ECO:0007669"/>
    <property type="project" value="TreeGrafter"/>
</dbReference>
<dbReference type="FunFam" id="1.10.3470.10:FF:000001">
    <property type="entry name" value="Vitamin B12 ABC transporter permease BtuC"/>
    <property type="match status" value="1"/>
</dbReference>
<feature type="transmembrane region" description="Helical" evidence="8">
    <location>
        <begin position="120"/>
        <end position="138"/>
    </location>
</feature>
<evidence type="ECO:0000256" key="4">
    <source>
        <dbReference type="ARBA" id="ARBA00022475"/>
    </source>
</evidence>
<keyword evidence="5 8" id="KW-0812">Transmembrane</keyword>
<keyword evidence="4" id="KW-1003">Cell membrane</keyword>